<name>A0A917X776_9ACTN</name>
<organism evidence="2 3">
    <name type="scientific">Dactylosporangium sucinum</name>
    <dbReference type="NCBI Taxonomy" id="1424081"/>
    <lineage>
        <taxon>Bacteria</taxon>
        <taxon>Bacillati</taxon>
        <taxon>Actinomycetota</taxon>
        <taxon>Actinomycetes</taxon>
        <taxon>Micromonosporales</taxon>
        <taxon>Micromonosporaceae</taxon>
        <taxon>Dactylosporangium</taxon>
    </lineage>
</organism>
<evidence type="ECO:0000256" key="1">
    <source>
        <dbReference type="SAM" id="MobiDB-lite"/>
    </source>
</evidence>
<proteinExistence type="predicted"/>
<protein>
    <submittedName>
        <fullName evidence="2">Uncharacterized protein</fullName>
    </submittedName>
</protein>
<feature type="compositionally biased region" description="Low complexity" evidence="1">
    <location>
        <begin position="17"/>
        <end position="26"/>
    </location>
</feature>
<feature type="region of interest" description="Disordered" evidence="1">
    <location>
        <begin position="15"/>
        <end position="36"/>
    </location>
</feature>
<dbReference type="RefSeq" id="WP_190258026.1">
    <property type="nucleotide sequence ID" value="NZ_BMPI01000126.1"/>
</dbReference>
<comment type="caution">
    <text evidence="2">The sequence shown here is derived from an EMBL/GenBank/DDBJ whole genome shotgun (WGS) entry which is preliminary data.</text>
</comment>
<evidence type="ECO:0000313" key="3">
    <source>
        <dbReference type="Proteomes" id="UP000642070"/>
    </source>
</evidence>
<dbReference type="EMBL" id="BMPI01000126">
    <property type="protein sequence ID" value="GGM89175.1"/>
    <property type="molecule type" value="Genomic_DNA"/>
</dbReference>
<gene>
    <name evidence="2" type="ORF">GCM10007977_108990</name>
</gene>
<reference evidence="2" key="2">
    <citation type="submission" date="2020-09" db="EMBL/GenBank/DDBJ databases">
        <authorList>
            <person name="Sun Q."/>
            <person name="Ohkuma M."/>
        </authorList>
    </citation>
    <scope>NUCLEOTIDE SEQUENCE</scope>
    <source>
        <strain evidence="2">JCM 19831</strain>
    </source>
</reference>
<keyword evidence="3" id="KW-1185">Reference proteome</keyword>
<dbReference type="AlphaFoldDB" id="A0A917X776"/>
<sequence length="48" mass="5697">MATLSQRIRAFLTSPKGQRLIQQGRRQLARPENQQRLRRLLAKLQGRR</sequence>
<accession>A0A917X776</accession>
<evidence type="ECO:0000313" key="2">
    <source>
        <dbReference type="EMBL" id="GGM89175.1"/>
    </source>
</evidence>
<dbReference type="Proteomes" id="UP000642070">
    <property type="component" value="Unassembled WGS sequence"/>
</dbReference>
<reference evidence="2" key="1">
    <citation type="journal article" date="2014" name="Int. J. Syst. Evol. Microbiol.">
        <title>Complete genome sequence of Corynebacterium casei LMG S-19264T (=DSM 44701T), isolated from a smear-ripened cheese.</title>
        <authorList>
            <consortium name="US DOE Joint Genome Institute (JGI-PGF)"/>
            <person name="Walter F."/>
            <person name="Albersmeier A."/>
            <person name="Kalinowski J."/>
            <person name="Ruckert C."/>
        </authorList>
    </citation>
    <scope>NUCLEOTIDE SEQUENCE</scope>
    <source>
        <strain evidence="2">JCM 19831</strain>
    </source>
</reference>